<evidence type="ECO:0000256" key="5">
    <source>
        <dbReference type="ARBA" id="ARBA00041209"/>
    </source>
</evidence>
<dbReference type="InterPro" id="IPR051279">
    <property type="entry name" value="PP1-Reg/Actin-Interact_Protein"/>
</dbReference>
<dbReference type="AlphaFoldDB" id="A0A672QDD3"/>
<keyword evidence="2" id="KW-0677">Repeat</keyword>
<dbReference type="PANTHER" id="PTHR24112">
    <property type="entry name" value="LEUCINE-RICH REPEAT, ISOFORM F-RELATED"/>
    <property type="match status" value="1"/>
</dbReference>
<dbReference type="InterPro" id="IPR001611">
    <property type="entry name" value="Leu-rich_rpt"/>
</dbReference>
<dbReference type="Gene3D" id="3.80.10.10">
    <property type="entry name" value="Ribonuclease Inhibitor"/>
    <property type="match status" value="1"/>
</dbReference>
<keyword evidence="7" id="KW-1185">Reference proteome</keyword>
<evidence type="ECO:0000313" key="6">
    <source>
        <dbReference type="Ensembl" id="ENSSGRP00000073851.1"/>
    </source>
</evidence>
<dbReference type="PANTHER" id="PTHR24112:SF9">
    <property type="entry name" value="PROTEIN PHOSPHATASE 1 REGULATORY SUBUNIT 37"/>
    <property type="match status" value="1"/>
</dbReference>
<protein>
    <recommendedName>
        <fullName evidence="4">Protein phosphatase 1 regulatory subunit 37</fullName>
    </recommendedName>
    <alternativeName>
        <fullName evidence="5">Leucine-rich repeat-containing protein 68</fullName>
    </alternativeName>
</protein>
<dbReference type="SUPFAM" id="SSF52047">
    <property type="entry name" value="RNI-like"/>
    <property type="match status" value="1"/>
</dbReference>
<name>A0A672QDD3_SINGR</name>
<accession>A0A672QDD3</accession>
<dbReference type="InParanoid" id="A0A672QDD3"/>
<dbReference type="Proteomes" id="UP000472262">
    <property type="component" value="Unassembled WGS sequence"/>
</dbReference>
<dbReference type="Pfam" id="PF00560">
    <property type="entry name" value="LRR_1"/>
    <property type="match status" value="1"/>
</dbReference>
<organism evidence="6 7">
    <name type="scientific">Sinocyclocheilus grahami</name>
    <name type="common">Dianchi golden-line fish</name>
    <name type="synonym">Barbus grahami</name>
    <dbReference type="NCBI Taxonomy" id="75366"/>
    <lineage>
        <taxon>Eukaryota</taxon>
        <taxon>Metazoa</taxon>
        <taxon>Chordata</taxon>
        <taxon>Craniata</taxon>
        <taxon>Vertebrata</taxon>
        <taxon>Euteleostomi</taxon>
        <taxon>Actinopterygii</taxon>
        <taxon>Neopterygii</taxon>
        <taxon>Teleostei</taxon>
        <taxon>Ostariophysi</taxon>
        <taxon>Cypriniformes</taxon>
        <taxon>Cyprinidae</taxon>
        <taxon>Cyprininae</taxon>
        <taxon>Sinocyclocheilus</taxon>
    </lineage>
</organism>
<proteinExistence type="inferred from homology"/>
<keyword evidence="1" id="KW-0433">Leucine-rich repeat</keyword>
<evidence type="ECO:0000256" key="1">
    <source>
        <dbReference type="ARBA" id="ARBA00022614"/>
    </source>
</evidence>
<reference evidence="6" key="2">
    <citation type="submission" date="2025-09" db="UniProtKB">
        <authorList>
            <consortium name="Ensembl"/>
        </authorList>
    </citation>
    <scope>IDENTIFICATION</scope>
</reference>
<evidence type="ECO:0000256" key="2">
    <source>
        <dbReference type="ARBA" id="ARBA00022737"/>
    </source>
</evidence>
<evidence type="ECO:0000313" key="7">
    <source>
        <dbReference type="Proteomes" id="UP000472262"/>
    </source>
</evidence>
<evidence type="ECO:0000256" key="3">
    <source>
        <dbReference type="ARBA" id="ARBA00038315"/>
    </source>
</evidence>
<dbReference type="InterPro" id="IPR032675">
    <property type="entry name" value="LRR_dom_sf"/>
</dbReference>
<evidence type="ECO:0000256" key="4">
    <source>
        <dbReference type="ARBA" id="ARBA00040684"/>
    </source>
</evidence>
<dbReference type="Ensembl" id="ENSSGRT00000078623.1">
    <property type="protein sequence ID" value="ENSSGRP00000073851.1"/>
    <property type="gene ID" value="ENSSGRG00000037535.1"/>
</dbReference>
<reference evidence="6" key="1">
    <citation type="submission" date="2025-08" db="UniProtKB">
        <authorList>
            <consortium name="Ensembl"/>
        </authorList>
    </citation>
    <scope>IDENTIFICATION</scope>
</reference>
<comment type="similarity">
    <text evidence="3">Belongs to the PPP1R37 family.</text>
</comment>
<sequence length="278" mass="31089">MPSNSKSQCHYLHMAEGIRKMGFLIPPSYGTVNSEQSGFSPTRKIRVYEGKGGQRLCSVGLGLVLVYPEICHSKCAWYERVTQSVNSGISILIAFPGERLDYCSCESLEENLKSVQFDFISLQGADCLHCFKFYNTPHVLNVSSSVNRYLTVAFRLNWNGCLWRLDACNMPMVEYVAQALSKALLTSRLTVLHLENTCLSGKPLFTLVGALKRNVALQELYLSENNLNGYQDSMQLGNLLKYNSPLKTLDLSNNNLIIKYGNVCFYSLINSFTIVSGS</sequence>